<evidence type="ECO:0000259" key="6">
    <source>
        <dbReference type="Pfam" id="PF18317"/>
    </source>
</evidence>
<keyword evidence="3" id="KW-0028">Amino-acid biosynthesis</keyword>
<sequence length="330" mass="34508">MSRDRHMPQAGTQGPDAGGDAARSARSFLIGLIGAGIGPSRTPAMHEAAARALGVSLSYRRLDLDLWPDRAGATPDLARLLALAEWMGFDGLNVTFPCKQAIVPLLDDLSPNARGLEAVNTVILRDGRRMGHNTDIWGFAESFRRELSGAPRGRVLQLGAGGAGAATGYALLCEGVGELCLYDPRADQARALAAALARSYDPARIRVIDEPASVLGACDGVVNASPVGMAKLPGCPVDPDRIPASAWVADVIYFPRRTALIEAAAARGCRVMTGESMALWQAVRAFRLFTGLEPDPAVMHAALMGAAAGPDTGAEGAPGTIIHAARQGRK</sequence>
<comment type="caution">
    <text evidence="7">The sequence shown here is derived from an EMBL/GenBank/DDBJ whole genome shotgun (WGS) entry which is preliminary data.</text>
</comment>
<dbReference type="GO" id="GO:0004764">
    <property type="term" value="F:shikimate 3-dehydrogenase (NADP+) activity"/>
    <property type="evidence" value="ECO:0007669"/>
    <property type="project" value="InterPro"/>
</dbReference>
<keyword evidence="8" id="KW-1185">Reference proteome</keyword>
<gene>
    <name evidence="7" type="ORF">LV82_01636</name>
</gene>
<feature type="domain" description="SDH C-terminal" evidence="6">
    <location>
        <begin position="274"/>
        <end position="304"/>
    </location>
</feature>
<keyword evidence="3" id="KW-0057">Aromatic amino acid biosynthesis</keyword>
<evidence type="ECO:0000256" key="3">
    <source>
        <dbReference type="ARBA" id="ARBA00023141"/>
    </source>
</evidence>
<name>A0A2S5JHE7_9RHOB</name>
<evidence type="ECO:0000313" key="7">
    <source>
        <dbReference type="EMBL" id="PPB80903.1"/>
    </source>
</evidence>
<dbReference type="Gene3D" id="3.40.50.720">
    <property type="entry name" value="NAD(P)-binding Rossmann-like Domain"/>
    <property type="match status" value="1"/>
</dbReference>
<dbReference type="SUPFAM" id="SSF51735">
    <property type="entry name" value="NAD(P)-binding Rossmann-fold domains"/>
    <property type="match status" value="1"/>
</dbReference>
<keyword evidence="2" id="KW-0560">Oxidoreductase</keyword>
<dbReference type="GO" id="GO:0019632">
    <property type="term" value="P:shikimate metabolic process"/>
    <property type="evidence" value="ECO:0007669"/>
    <property type="project" value="TreeGrafter"/>
</dbReference>
<proteinExistence type="predicted"/>
<protein>
    <submittedName>
        <fullName evidence="7">Shikimate dehydrogenase</fullName>
    </submittedName>
</protein>
<reference evidence="7 8" key="1">
    <citation type="submission" date="2018-01" db="EMBL/GenBank/DDBJ databases">
        <title>Genomic Encyclopedia of Archaeal and Bacterial Type Strains, Phase II (KMG-II): from individual species to whole genera.</title>
        <authorList>
            <person name="Goeker M."/>
        </authorList>
    </citation>
    <scope>NUCLEOTIDE SEQUENCE [LARGE SCALE GENOMIC DNA]</scope>
    <source>
        <strain evidence="7 8">DSM 12048</strain>
    </source>
</reference>
<dbReference type="InterPro" id="IPR022893">
    <property type="entry name" value="Shikimate_DH_fam"/>
</dbReference>
<dbReference type="PANTHER" id="PTHR21089:SF1">
    <property type="entry name" value="BIFUNCTIONAL 3-DEHYDROQUINATE DEHYDRATASE_SHIKIMATE DEHYDROGENASE, CHLOROPLASTIC"/>
    <property type="match status" value="1"/>
</dbReference>
<dbReference type="Gene3D" id="3.40.50.10860">
    <property type="entry name" value="Leucine Dehydrogenase, chain A, domain 1"/>
    <property type="match status" value="1"/>
</dbReference>
<evidence type="ECO:0000256" key="4">
    <source>
        <dbReference type="SAM" id="MobiDB-lite"/>
    </source>
</evidence>
<feature type="domain" description="Shikimate dehydrogenase substrate binding N-terminal" evidence="5">
    <location>
        <begin position="32"/>
        <end position="122"/>
    </location>
</feature>
<dbReference type="GO" id="GO:0009073">
    <property type="term" value="P:aromatic amino acid family biosynthetic process"/>
    <property type="evidence" value="ECO:0007669"/>
    <property type="project" value="UniProtKB-KW"/>
</dbReference>
<evidence type="ECO:0000256" key="2">
    <source>
        <dbReference type="ARBA" id="ARBA00023002"/>
    </source>
</evidence>
<dbReference type="PANTHER" id="PTHR21089">
    <property type="entry name" value="SHIKIMATE DEHYDROGENASE"/>
    <property type="match status" value="1"/>
</dbReference>
<dbReference type="InterPro" id="IPR046346">
    <property type="entry name" value="Aminoacid_DH-like_N_sf"/>
</dbReference>
<dbReference type="GO" id="GO:0009423">
    <property type="term" value="P:chorismate biosynthetic process"/>
    <property type="evidence" value="ECO:0007669"/>
    <property type="project" value="TreeGrafter"/>
</dbReference>
<dbReference type="InterPro" id="IPR013708">
    <property type="entry name" value="Shikimate_DH-bd_N"/>
</dbReference>
<evidence type="ECO:0000256" key="1">
    <source>
        <dbReference type="ARBA" id="ARBA00004871"/>
    </source>
</evidence>
<dbReference type="NCBIfam" id="NF009201">
    <property type="entry name" value="PRK12549.1"/>
    <property type="match status" value="1"/>
</dbReference>
<dbReference type="SUPFAM" id="SSF53223">
    <property type="entry name" value="Aminoacid dehydrogenase-like, N-terminal domain"/>
    <property type="match status" value="1"/>
</dbReference>
<evidence type="ECO:0000259" key="5">
    <source>
        <dbReference type="Pfam" id="PF08501"/>
    </source>
</evidence>
<evidence type="ECO:0000313" key="8">
    <source>
        <dbReference type="Proteomes" id="UP000239736"/>
    </source>
</evidence>
<comment type="pathway">
    <text evidence="1">Metabolic intermediate biosynthesis; chorismate biosynthesis; chorismate from D-erythrose 4-phosphate and phosphoenolpyruvate: step 4/7.</text>
</comment>
<dbReference type="Pfam" id="PF18317">
    <property type="entry name" value="SDH_C"/>
    <property type="match status" value="1"/>
</dbReference>
<dbReference type="Proteomes" id="UP000239736">
    <property type="component" value="Unassembled WGS sequence"/>
</dbReference>
<dbReference type="RefSeq" id="WP_245873118.1">
    <property type="nucleotide sequence ID" value="NZ_PRDS01000004.1"/>
</dbReference>
<accession>A0A2S5JHE7</accession>
<dbReference type="Pfam" id="PF08501">
    <property type="entry name" value="Shikimate_dh_N"/>
    <property type="match status" value="1"/>
</dbReference>
<dbReference type="GO" id="GO:0005829">
    <property type="term" value="C:cytosol"/>
    <property type="evidence" value="ECO:0007669"/>
    <property type="project" value="TreeGrafter"/>
</dbReference>
<dbReference type="InterPro" id="IPR036291">
    <property type="entry name" value="NAD(P)-bd_dom_sf"/>
</dbReference>
<dbReference type="GO" id="GO:0050661">
    <property type="term" value="F:NADP binding"/>
    <property type="evidence" value="ECO:0007669"/>
    <property type="project" value="TreeGrafter"/>
</dbReference>
<dbReference type="EMBL" id="PRDS01000004">
    <property type="protein sequence ID" value="PPB80903.1"/>
    <property type="molecule type" value="Genomic_DNA"/>
</dbReference>
<feature type="region of interest" description="Disordered" evidence="4">
    <location>
        <begin position="1"/>
        <end position="21"/>
    </location>
</feature>
<organism evidence="7 8">
    <name type="scientific">Albidovulum inexpectatum</name>
    <dbReference type="NCBI Taxonomy" id="196587"/>
    <lineage>
        <taxon>Bacteria</taxon>
        <taxon>Pseudomonadati</taxon>
        <taxon>Pseudomonadota</taxon>
        <taxon>Alphaproteobacteria</taxon>
        <taxon>Rhodobacterales</taxon>
        <taxon>Paracoccaceae</taxon>
        <taxon>Albidovulum</taxon>
    </lineage>
</organism>
<dbReference type="CDD" id="cd01065">
    <property type="entry name" value="NAD_bind_Shikimate_DH"/>
    <property type="match status" value="1"/>
</dbReference>
<dbReference type="InterPro" id="IPR041121">
    <property type="entry name" value="SDH_C"/>
</dbReference>
<dbReference type="AlphaFoldDB" id="A0A2S5JHE7"/>